<feature type="transmembrane region" description="Helical" evidence="1">
    <location>
        <begin position="97"/>
        <end position="118"/>
    </location>
</feature>
<accession>A0A2M9YIC2</accession>
<evidence type="ECO:0000313" key="5">
    <source>
        <dbReference type="Proteomes" id="UP000232188"/>
    </source>
</evidence>
<feature type="transmembrane region" description="Helical" evidence="1">
    <location>
        <begin position="41"/>
        <end position="61"/>
    </location>
</feature>
<sequence length="325" mass="36884">MESSKNMFFARRALGFWTLGFVVISLLFFLISAPFFALNGVYGVALFIAIPFSIGILIAFARAFHSKATFGDILSITVFPVVILLLGFLFIGKEGFICILMALPIAIVPLLVGAWIGYKIQNRIWSKYLVVLIVLFCNISAHVFDWSDSSPRTNEVRTSIVVGSPAQKVWRRITSPFVFGEAENFFFRNGVSYPISMEVVRRDGVLFLNCLYTNGSTSAVLKEFIENKTMKFEFPSPQVTMKETSFYGKVEPKHIRGKIWASFGEFRLVPVSENEVKIVATTRYVNGLGPKFYWKLWSDYLIDEMHEHVLQKIKADLESAGKEFR</sequence>
<gene>
    <name evidence="3" type="ORF">CH376_19630</name>
    <name evidence="2" type="ORF">CH380_20880</name>
</gene>
<evidence type="ECO:0000256" key="1">
    <source>
        <dbReference type="SAM" id="Phobius"/>
    </source>
</evidence>
<name>A0A2M9YIC2_9LEPT</name>
<dbReference type="RefSeq" id="WP_100787705.1">
    <property type="nucleotide sequence ID" value="NZ_NPDU01000072.1"/>
</dbReference>
<evidence type="ECO:0000313" key="2">
    <source>
        <dbReference type="EMBL" id="PJZ51291.1"/>
    </source>
</evidence>
<comment type="caution">
    <text evidence="2">The sequence shown here is derived from an EMBL/GenBank/DDBJ whole genome shotgun (WGS) entry which is preliminary data.</text>
</comment>
<organism evidence="2 5">
    <name type="scientific">Leptospira adleri</name>
    <dbReference type="NCBI Taxonomy" id="2023186"/>
    <lineage>
        <taxon>Bacteria</taxon>
        <taxon>Pseudomonadati</taxon>
        <taxon>Spirochaetota</taxon>
        <taxon>Spirochaetia</taxon>
        <taxon>Leptospirales</taxon>
        <taxon>Leptospiraceae</taxon>
        <taxon>Leptospira</taxon>
    </lineage>
</organism>
<keyword evidence="1" id="KW-0472">Membrane</keyword>
<dbReference type="EMBL" id="NPDU01000072">
    <property type="protein sequence ID" value="PJZ60215.1"/>
    <property type="molecule type" value="Genomic_DNA"/>
</dbReference>
<feature type="transmembrane region" description="Helical" evidence="1">
    <location>
        <begin position="125"/>
        <end position="144"/>
    </location>
</feature>
<dbReference type="Proteomes" id="UP000232188">
    <property type="component" value="Unassembled WGS sequence"/>
</dbReference>
<keyword evidence="4" id="KW-1185">Reference proteome</keyword>
<evidence type="ECO:0008006" key="6">
    <source>
        <dbReference type="Google" id="ProtNLM"/>
    </source>
</evidence>
<evidence type="ECO:0000313" key="3">
    <source>
        <dbReference type="EMBL" id="PJZ60215.1"/>
    </source>
</evidence>
<reference evidence="4 5" key="1">
    <citation type="submission" date="2017-07" db="EMBL/GenBank/DDBJ databases">
        <title>Leptospira spp. isolated from tropical soils.</title>
        <authorList>
            <person name="Thibeaux R."/>
            <person name="Iraola G."/>
            <person name="Ferres I."/>
            <person name="Bierque E."/>
            <person name="Girault D."/>
            <person name="Soupe-Gilbert M.-E."/>
            <person name="Picardeau M."/>
            <person name="Goarant C."/>
        </authorList>
    </citation>
    <scope>NUCLEOTIDE SEQUENCE [LARGE SCALE GENOMIC DNA]</scope>
    <source>
        <strain evidence="2 5">FH2-B-C1</strain>
        <strain evidence="3 4">FH2-B-D1</strain>
    </source>
</reference>
<evidence type="ECO:0000313" key="4">
    <source>
        <dbReference type="Proteomes" id="UP000232149"/>
    </source>
</evidence>
<feature type="transmembrane region" description="Helical" evidence="1">
    <location>
        <begin position="73"/>
        <end position="91"/>
    </location>
</feature>
<dbReference type="AlphaFoldDB" id="A0A2M9YIC2"/>
<keyword evidence="1" id="KW-1133">Transmembrane helix</keyword>
<dbReference type="Proteomes" id="UP000232149">
    <property type="component" value="Unassembled WGS sequence"/>
</dbReference>
<feature type="transmembrane region" description="Helical" evidence="1">
    <location>
        <begin position="12"/>
        <end position="35"/>
    </location>
</feature>
<dbReference type="EMBL" id="NPDV01000029">
    <property type="protein sequence ID" value="PJZ51291.1"/>
    <property type="molecule type" value="Genomic_DNA"/>
</dbReference>
<keyword evidence="1" id="KW-0812">Transmembrane</keyword>
<protein>
    <recommendedName>
        <fullName evidence="6">SRPBCC family protein</fullName>
    </recommendedName>
</protein>
<proteinExistence type="predicted"/>